<dbReference type="SMART" id="SM00091">
    <property type="entry name" value="PAS"/>
    <property type="match status" value="12"/>
</dbReference>
<dbReference type="PANTHER" id="PTHR43304">
    <property type="entry name" value="PHYTOCHROME-LIKE PROTEIN CPH1"/>
    <property type="match status" value="1"/>
</dbReference>
<feature type="domain" description="PAC" evidence="14">
    <location>
        <begin position="1247"/>
        <end position="1299"/>
    </location>
</feature>
<feature type="domain" description="PAS" evidence="13">
    <location>
        <begin position="279"/>
        <end position="340"/>
    </location>
</feature>
<dbReference type="EC" id="2.7.13.3" evidence="3"/>
<dbReference type="PRINTS" id="PR00344">
    <property type="entry name" value="BCTRLSENSOR"/>
</dbReference>
<evidence type="ECO:0000256" key="7">
    <source>
        <dbReference type="ARBA" id="ARBA00022741"/>
    </source>
</evidence>
<evidence type="ECO:0000259" key="14">
    <source>
        <dbReference type="PROSITE" id="PS50113"/>
    </source>
</evidence>
<dbReference type="FunFam" id="3.30.565.10:FF:000023">
    <property type="entry name" value="PAS domain-containing sensor histidine kinase"/>
    <property type="match status" value="1"/>
</dbReference>
<dbReference type="InterPro" id="IPR003594">
    <property type="entry name" value="HATPase_dom"/>
</dbReference>
<dbReference type="InterPro" id="IPR052162">
    <property type="entry name" value="Sensor_kinase/Photoreceptor"/>
</dbReference>
<evidence type="ECO:0000256" key="1">
    <source>
        <dbReference type="ARBA" id="ARBA00000085"/>
    </source>
</evidence>
<comment type="caution">
    <text evidence="15">The sequence shown here is derived from an EMBL/GenBank/DDBJ whole genome shotgun (WGS) entry which is preliminary data.</text>
</comment>
<dbReference type="RefSeq" id="WP_136827356.1">
    <property type="nucleotide sequence ID" value="NZ_SWBP01000006.1"/>
</dbReference>
<dbReference type="EMBL" id="SWBP01000006">
    <property type="protein sequence ID" value="TKB95981.1"/>
    <property type="molecule type" value="Genomic_DNA"/>
</dbReference>
<keyword evidence="9" id="KW-0067">ATP-binding</keyword>
<dbReference type="SUPFAM" id="SSF55874">
    <property type="entry name" value="ATPase domain of HSP90 chaperone/DNA topoisomerase II/histidine kinase"/>
    <property type="match status" value="1"/>
</dbReference>
<dbReference type="InterPro" id="IPR001610">
    <property type="entry name" value="PAC"/>
</dbReference>
<evidence type="ECO:0000256" key="8">
    <source>
        <dbReference type="ARBA" id="ARBA00022777"/>
    </source>
</evidence>
<dbReference type="GO" id="GO:0005524">
    <property type="term" value="F:ATP binding"/>
    <property type="evidence" value="ECO:0007669"/>
    <property type="project" value="UniProtKB-KW"/>
</dbReference>
<evidence type="ECO:0000256" key="3">
    <source>
        <dbReference type="ARBA" id="ARBA00012438"/>
    </source>
</evidence>
<dbReference type="Gene3D" id="1.10.287.130">
    <property type="match status" value="1"/>
</dbReference>
<dbReference type="SMART" id="SM00086">
    <property type="entry name" value="PAC"/>
    <property type="match status" value="11"/>
</dbReference>
<dbReference type="PROSITE" id="PS50112">
    <property type="entry name" value="PAS"/>
    <property type="match status" value="8"/>
</dbReference>
<accession>A0A4U1BV48</accession>
<dbReference type="GO" id="GO:0000155">
    <property type="term" value="F:phosphorelay sensor kinase activity"/>
    <property type="evidence" value="ECO:0007669"/>
    <property type="project" value="InterPro"/>
</dbReference>
<evidence type="ECO:0000256" key="2">
    <source>
        <dbReference type="ARBA" id="ARBA00004236"/>
    </source>
</evidence>
<dbReference type="Pfam" id="PF02518">
    <property type="entry name" value="HATPase_c"/>
    <property type="match status" value="1"/>
</dbReference>
<dbReference type="InterPro" id="IPR000014">
    <property type="entry name" value="PAS"/>
</dbReference>
<dbReference type="GO" id="GO:0005886">
    <property type="term" value="C:plasma membrane"/>
    <property type="evidence" value="ECO:0007669"/>
    <property type="project" value="UniProtKB-SubCell"/>
</dbReference>
<feature type="domain" description="PAS" evidence="13">
    <location>
        <begin position="1170"/>
        <end position="1242"/>
    </location>
</feature>
<dbReference type="PANTHER" id="PTHR43304:SF1">
    <property type="entry name" value="PAC DOMAIN-CONTAINING PROTEIN"/>
    <property type="match status" value="1"/>
</dbReference>
<keyword evidence="10" id="KW-0902">Two-component regulatory system</keyword>
<evidence type="ECO:0000256" key="9">
    <source>
        <dbReference type="ARBA" id="ARBA00022840"/>
    </source>
</evidence>
<feature type="domain" description="PAS" evidence="13">
    <location>
        <begin position="1047"/>
        <end position="1121"/>
    </location>
</feature>
<dbReference type="SMART" id="SM00387">
    <property type="entry name" value="HATPase_c"/>
    <property type="match status" value="1"/>
</dbReference>
<comment type="catalytic activity">
    <reaction evidence="1">
        <text>ATP + protein L-histidine = ADP + protein N-phospho-L-histidine.</text>
        <dbReference type="EC" id="2.7.13.3"/>
    </reaction>
</comment>
<dbReference type="InterPro" id="IPR013656">
    <property type="entry name" value="PAS_4"/>
</dbReference>
<dbReference type="InterPro" id="IPR000700">
    <property type="entry name" value="PAS-assoc_C"/>
</dbReference>
<dbReference type="Pfam" id="PF13426">
    <property type="entry name" value="PAS_9"/>
    <property type="match status" value="5"/>
</dbReference>
<dbReference type="CDD" id="cd00082">
    <property type="entry name" value="HisKA"/>
    <property type="match status" value="1"/>
</dbReference>
<feature type="domain" description="PAC" evidence="14">
    <location>
        <begin position="994"/>
        <end position="1046"/>
    </location>
</feature>
<dbReference type="Pfam" id="PF00512">
    <property type="entry name" value="HisKA"/>
    <property type="match status" value="1"/>
</dbReference>
<name>A0A4U1BV48_9SPHI</name>
<dbReference type="Gene3D" id="3.30.450.20">
    <property type="entry name" value="PAS domain"/>
    <property type="match status" value="12"/>
</dbReference>
<evidence type="ECO:0000259" key="13">
    <source>
        <dbReference type="PROSITE" id="PS50112"/>
    </source>
</evidence>
<dbReference type="OrthoDB" id="1522284at2"/>
<feature type="domain" description="PAS" evidence="13">
    <location>
        <begin position="1320"/>
        <end position="1372"/>
    </location>
</feature>
<keyword evidence="8" id="KW-0418">Kinase</keyword>
<dbReference type="Pfam" id="PF00989">
    <property type="entry name" value="PAS"/>
    <property type="match status" value="1"/>
</dbReference>
<feature type="domain" description="PAS" evidence="13">
    <location>
        <begin position="414"/>
        <end position="471"/>
    </location>
</feature>
<feature type="domain" description="Histidine kinase" evidence="12">
    <location>
        <begin position="1569"/>
        <end position="1781"/>
    </location>
</feature>
<keyword evidence="6" id="KW-0808">Transferase</keyword>
<evidence type="ECO:0000256" key="4">
    <source>
        <dbReference type="ARBA" id="ARBA00022475"/>
    </source>
</evidence>
<comment type="subcellular location">
    <subcellularLocation>
        <location evidence="2">Cell membrane</location>
    </subcellularLocation>
</comment>
<evidence type="ECO:0000313" key="15">
    <source>
        <dbReference type="EMBL" id="TKB95981.1"/>
    </source>
</evidence>
<keyword evidence="4" id="KW-1003">Cell membrane</keyword>
<dbReference type="InterPro" id="IPR036097">
    <property type="entry name" value="HisK_dim/P_sf"/>
</dbReference>
<protein>
    <recommendedName>
        <fullName evidence="3">histidine kinase</fullName>
        <ecNumber evidence="3">2.7.13.3</ecNumber>
    </recommendedName>
</protein>
<dbReference type="SUPFAM" id="SSF55785">
    <property type="entry name" value="PYP-like sensor domain (PAS domain)"/>
    <property type="match status" value="11"/>
</dbReference>
<reference evidence="15 16" key="1">
    <citation type="submission" date="2019-04" db="EMBL/GenBank/DDBJ databases">
        <title>Pedobacter sp. AR-3-17 sp. nov., isolated from Arctic soil.</title>
        <authorList>
            <person name="Dahal R.H."/>
            <person name="Kim D.-U."/>
        </authorList>
    </citation>
    <scope>NUCLEOTIDE SEQUENCE [LARGE SCALE GENOMIC DNA]</scope>
    <source>
        <strain evidence="15 16">AR-3-17</strain>
    </source>
</reference>
<feature type="domain" description="PAS" evidence="13">
    <location>
        <begin position="543"/>
        <end position="613"/>
    </location>
</feature>
<dbReference type="InterPro" id="IPR036890">
    <property type="entry name" value="HATPase_C_sf"/>
</dbReference>
<evidence type="ECO:0000256" key="11">
    <source>
        <dbReference type="ARBA" id="ARBA00023136"/>
    </source>
</evidence>
<feature type="domain" description="PAC" evidence="14">
    <location>
        <begin position="1118"/>
        <end position="1169"/>
    </location>
</feature>
<dbReference type="GO" id="GO:0006355">
    <property type="term" value="P:regulation of DNA-templated transcription"/>
    <property type="evidence" value="ECO:0007669"/>
    <property type="project" value="InterPro"/>
</dbReference>
<dbReference type="Proteomes" id="UP000308181">
    <property type="component" value="Unassembled WGS sequence"/>
</dbReference>
<dbReference type="Gene3D" id="3.30.565.10">
    <property type="entry name" value="Histidine kinase-like ATPase, C-terminal domain"/>
    <property type="match status" value="1"/>
</dbReference>
<dbReference type="PROSITE" id="PS50109">
    <property type="entry name" value="HIS_KIN"/>
    <property type="match status" value="1"/>
</dbReference>
<evidence type="ECO:0000259" key="12">
    <source>
        <dbReference type="PROSITE" id="PS50109"/>
    </source>
</evidence>
<dbReference type="SUPFAM" id="SSF47384">
    <property type="entry name" value="Homodimeric domain of signal transducing histidine kinase"/>
    <property type="match status" value="1"/>
</dbReference>
<dbReference type="InterPro" id="IPR013655">
    <property type="entry name" value="PAS_fold_3"/>
</dbReference>
<dbReference type="Gene3D" id="2.10.70.100">
    <property type="match status" value="1"/>
</dbReference>
<feature type="domain" description="PAC" evidence="14">
    <location>
        <begin position="1373"/>
        <end position="1427"/>
    </location>
</feature>
<feature type="domain" description="PAS" evidence="13">
    <location>
        <begin position="665"/>
        <end position="736"/>
    </location>
</feature>
<dbReference type="CDD" id="cd00130">
    <property type="entry name" value="PAS"/>
    <property type="match status" value="9"/>
</dbReference>
<dbReference type="Pfam" id="PF08448">
    <property type="entry name" value="PAS_4"/>
    <property type="match status" value="1"/>
</dbReference>
<evidence type="ECO:0000256" key="6">
    <source>
        <dbReference type="ARBA" id="ARBA00022679"/>
    </source>
</evidence>
<gene>
    <name evidence="15" type="ORF">FA046_15010</name>
</gene>
<keyword evidence="7" id="KW-0547">Nucleotide-binding</keyword>
<dbReference type="InterPro" id="IPR005467">
    <property type="entry name" value="His_kinase_dom"/>
</dbReference>
<dbReference type="SMART" id="SM00388">
    <property type="entry name" value="HisKA"/>
    <property type="match status" value="1"/>
</dbReference>
<feature type="domain" description="PAC" evidence="14">
    <location>
        <begin position="355"/>
        <end position="406"/>
    </location>
</feature>
<dbReference type="InterPro" id="IPR035965">
    <property type="entry name" value="PAS-like_dom_sf"/>
</dbReference>
<evidence type="ECO:0000313" key="16">
    <source>
        <dbReference type="Proteomes" id="UP000308181"/>
    </source>
</evidence>
<keyword evidence="5" id="KW-0597">Phosphoprotein</keyword>
<dbReference type="NCBIfam" id="TIGR00229">
    <property type="entry name" value="sensory_box"/>
    <property type="match status" value="9"/>
</dbReference>
<feature type="domain" description="PAC" evidence="14">
    <location>
        <begin position="226"/>
        <end position="278"/>
    </location>
</feature>
<feature type="domain" description="PAS" evidence="13">
    <location>
        <begin position="1428"/>
        <end position="1498"/>
    </location>
</feature>
<dbReference type="InterPro" id="IPR003661">
    <property type="entry name" value="HisK_dim/P_dom"/>
</dbReference>
<dbReference type="InterPro" id="IPR013767">
    <property type="entry name" value="PAS_fold"/>
</dbReference>
<evidence type="ECO:0000256" key="10">
    <source>
        <dbReference type="ARBA" id="ARBA00023012"/>
    </source>
</evidence>
<dbReference type="InterPro" id="IPR004358">
    <property type="entry name" value="Sig_transdc_His_kin-like_C"/>
</dbReference>
<organism evidence="15 16">
    <name type="scientific">Pedobacter cryophilus</name>
    <dbReference type="NCBI Taxonomy" id="2571271"/>
    <lineage>
        <taxon>Bacteria</taxon>
        <taxon>Pseudomonadati</taxon>
        <taxon>Bacteroidota</taxon>
        <taxon>Sphingobacteriia</taxon>
        <taxon>Sphingobacteriales</taxon>
        <taxon>Sphingobacteriaceae</taxon>
        <taxon>Pedobacter</taxon>
    </lineage>
</organism>
<evidence type="ECO:0000256" key="5">
    <source>
        <dbReference type="ARBA" id="ARBA00022553"/>
    </source>
</evidence>
<sequence>MENNSYFEIFKLTPTPSLLINANYPIFTIVAVNIAYLKVTEKLEEDLIGKGIFEAFPENPNQADADGIKNLTQSLKNVIKTKLPDKLDLQRYDIEIKGTNNYEERYCESENIPVLTKNGDIEFIIHTITNVTELILTQKRITSSAKEIEKSKELLDKAEIISKFGSWEVDLLTNQLFWSDGVYRMCGYEPTDFEVTFEKGLKVIHPDDRALAVSLMENTIKTGIEYKAQKRLINKNNEIINVISRGSLVKDDFGNAIKLIGVFQDITDQIKANEEIILAKDQFESLIHTIDGIVWEADAQTFQFNFVSPQVENILGYTPTQWLSEPEFWQNHLVPEDKEEAISFCHIQTSKSQNHTFEYRMIKADGSIIWLRDIVTVITKDGIPIKLRGIILDISSRKLLEIQKNEAALELKKRNTFIETALENLPIGIAVNNLTDGTATLVNDRFSEIYGWPAEELKDISTFFEKVYPDETYRNKIIKTVMDDIASGDLSRMNWKGINITTKNGEQRIINAKNIPVYNQDLMISTVLDVTEETLNFRALESTKDELSKIMNSSLDIICTINEDGCFVKVSAAALEIWGYHPDEITGTKFLDLVYPDDCQRSIEATQEIKNGTTMTNFQNRYVRKNGTIAPMVWSARWDNNEKLIYCVAKDGTEKLLHEQKLLESETNYKTLFENNPIPMLLWDFNTLEIFDCNEEALIKYGYTREEFLKLNIRDIRPPEDLKLIEDAVKSEASYGLIHKRVWRHLKKNGELMYVDISGHLINYNGRRASINSLNDITDKLKAEELKEFEKRDKEALINSTDDLIWSVNKELRLIVANNAANENSLKRFNAILQPGDHLINTFDVPQHVKDFWFECYNLALTGKQFKKEIESHDLNRENVVWIEINFNPIYNKEEVIGVACFVRNITEKKLAEELIKQSEANLAEAQKLAKLGSWNYNVKTDKLTWSEELYNVFGTSKQTFIETHGSFVDLIDEEDKEIVTKTSKHTQLTGEPFTIEYHITTPTGEERVIQEFGYGEKDDNGKVIRLFGTAQDITERKRAEKLILESEVKYRSIVESSMDGILLTIKEGDVLSANSAACEIFNMTEEEICNAGRTGLVDITDPRLIPLLEERNIKGRARGELIFKRKNGANFPGEITSVVFKDAHGQERTSMIIRDITAQKNAENTIKENNQRFEYVTKATSDAIWDWNLKDQEIYWGEGYKTIFGYDLNDLDHHGNSWTKKIHPDDLEKVLSSIQKTIDHTYDSNWYSEYRYLKADGNYAFVQDKGIIIRDNDKKAIRIVGAMQDITKKKKEDERLKLLESVVTYTNDAVLITEAEPFDAPGPRILYVNEAFTKMTGYLPEDVIGKTPRMLQGPKSDREELNRLSDALRNWESCEITTINYKKNGDEFWINFTVTPVANDKGWYTHWVAIERDVTEQIIAQKQLESAYEERNTILESIGDAFFAIDKNWVVTYWNYQAEKMLGTPKEIIFGKNLWDVFSESINSVSFYKYHEALETKQVIHFEDYYEQQKSWYEISVYPSDNGLSVYFKDITERKIAEIQLLDLNQLLLKQTKELAISNQELEQFAYVASHDLQEPLRMITSFLSQIEKKYGNVIDDKGKQYIYFAVDGAKRMRQIILDLLEFSRVGRTPENLEEIDVKDLIIDIKSLFRKQIEETHTKLTFKDFPLIKSYKTPIRQVLQNLISNALKYHNKNTTPIIQISVEDKPNYWEFCITDNGIGIDQEYFKKIFIIFQRLHNKDEYSGTGMGLAICKKIIENLGGEIWVDSEEGKGSTFYFTIKK</sequence>
<dbReference type="Pfam" id="PF08447">
    <property type="entry name" value="PAS_3"/>
    <property type="match status" value="5"/>
</dbReference>
<keyword evidence="11" id="KW-0472">Membrane</keyword>
<proteinExistence type="predicted"/>
<dbReference type="PROSITE" id="PS50113">
    <property type="entry name" value="PAC"/>
    <property type="match status" value="7"/>
</dbReference>
<feature type="domain" description="PAC" evidence="14">
    <location>
        <begin position="866"/>
        <end position="918"/>
    </location>
</feature>
<keyword evidence="16" id="KW-1185">Reference proteome</keyword>